<evidence type="ECO:0000313" key="2">
    <source>
        <dbReference type="Proteomes" id="UP000321408"/>
    </source>
</evidence>
<reference evidence="1 2" key="1">
    <citation type="journal article" date="2020" name="Nature">
        <title>Isolation of an archaeon at the prokaryote-eukaryote interface.</title>
        <authorList>
            <person name="Imachi H."/>
            <person name="Nobu M.K."/>
            <person name="Nakahara N."/>
            <person name="Morono Y."/>
            <person name="Ogawara M."/>
            <person name="Takaki Y."/>
            <person name="Takano Y."/>
            <person name="Uematsu K."/>
            <person name="Ikuta T."/>
            <person name="Ito M."/>
            <person name="Matsui Y."/>
            <person name="Miyazaki M."/>
            <person name="Murata K."/>
            <person name="Saito Y."/>
            <person name="Sakai S."/>
            <person name="Song C."/>
            <person name="Tasumi E."/>
            <person name="Yamanaka Y."/>
            <person name="Yamaguchi T."/>
            <person name="Kamagata Y."/>
            <person name="Tamaki H."/>
            <person name="Takai K."/>
        </authorList>
    </citation>
    <scope>NUCLEOTIDE SEQUENCE [LARGE SCALE GENOMIC DNA]</scope>
    <source>
        <strain evidence="1 2">MK-D1</strain>
    </source>
</reference>
<dbReference type="KEGG" id="psyt:DSAG12_03703"/>
<sequence>MTIFRKNAKPKWSTYNKSFCIGCGETFCENERILSGLYCSKCGPKKEKEMQIDVKLVYWYKFKSICVKCAKIFSEGEQILFGLYCSKCGKKWIKERDLRRARLKKARRL</sequence>
<dbReference type="EMBL" id="CP042905">
    <property type="protein sequence ID" value="QEE17865.1"/>
    <property type="molecule type" value="Genomic_DNA"/>
</dbReference>
<protein>
    <submittedName>
        <fullName evidence="1">Uncharacterized protein</fullName>
    </submittedName>
</protein>
<organism evidence="1 2">
    <name type="scientific">Promethearchaeum syntrophicum</name>
    <dbReference type="NCBI Taxonomy" id="2594042"/>
    <lineage>
        <taxon>Archaea</taxon>
        <taxon>Promethearchaeati</taxon>
        <taxon>Promethearchaeota</taxon>
        <taxon>Promethearchaeia</taxon>
        <taxon>Promethearchaeales</taxon>
        <taxon>Promethearchaeaceae</taxon>
        <taxon>Promethearchaeum</taxon>
    </lineage>
</organism>
<dbReference type="Proteomes" id="UP000321408">
    <property type="component" value="Chromosome"/>
</dbReference>
<dbReference type="AlphaFoldDB" id="A0A5B9DFN9"/>
<reference evidence="1 2" key="2">
    <citation type="journal article" date="2024" name="Int. J. Syst. Evol. Microbiol.">
        <title>Promethearchaeum syntrophicum gen. nov., sp. nov., an anaerobic, obligately syntrophic archaeon, the first isolate of the lineage 'Asgard' archaea, and proposal of the new archaeal phylum Promethearchaeota phyl. nov. and kingdom Promethearchaeati regn. nov.</title>
        <authorList>
            <person name="Imachi H."/>
            <person name="Nobu M.K."/>
            <person name="Kato S."/>
            <person name="Takaki Y."/>
            <person name="Miyazaki M."/>
            <person name="Miyata M."/>
            <person name="Ogawara M."/>
            <person name="Saito Y."/>
            <person name="Sakai S."/>
            <person name="Tahara Y.O."/>
            <person name="Takano Y."/>
            <person name="Tasumi E."/>
            <person name="Uematsu K."/>
            <person name="Yoshimura T."/>
            <person name="Itoh T."/>
            <person name="Ohkuma M."/>
            <person name="Takai K."/>
        </authorList>
    </citation>
    <scope>NUCLEOTIDE SEQUENCE [LARGE SCALE GENOMIC DNA]</scope>
    <source>
        <strain evidence="1 2">MK-D1</strain>
    </source>
</reference>
<evidence type="ECO:0000313" key="1">
    <source>
        <dbReference type="EMBL" id="QEE17865.1"/>
    </source>
</evidence>
<name>A0A5B9DFN9_9ARCH</name>
<accession>A0A5B9DFN9</accession>
<keyword evidence="2" id="KW-1185">Reference proteome</keyword>
<proteinExistence type="predicted"/>
<dbReference type="GeneID" id="41331671"/>
<gene>
    <name evidence="1" type="ORF">DSAG12_03703</name>
</gene>
<dbReference type="RefSeq" id="WP_147664746.1">
    <property type="nucleotide sequence ID" value="NZ_CP042905.2"/>
</dbReference>